<gene>
    <name evidence="2" type="ORF">M408DRAFT_73969</name>
</gene>
<feature type="transmembrane region" description="Helical" evidence="1">
    <location>
        <begin position="12"/>
        <end position="32"/>
    </location>
</feature>
<dbReference type="OrthoDB" id="2923771at2759"/>
<evidence type="ECO:0000313" key="3">
    <source>
        <dbReference type="Proteomes" id="UP000054097"/>
    </source>
</evidence>
<dbReference type="EMBL" id="KN824312">
    <property type="protein sequence ID" value="KIM25660.1"/>
    <property type="molecule type" value="Genomic_DNA"/>
</dbReference>
<keyword evidence="1" id="KW-0472">Membrane</keyword>
<reference evidence="2 3" key="1">
    <citation type="submission" date="2014-04" db="EMBL/GenBank/DDBJ databases">
        <authorList>
            <consortium name="DOE Joint Genome Institute"/>
            <person name="Kuo A."/>
            <person name="Zuccaro A."/>
            <person name="Kohler A."/>
            <person name="Nagy L.G."/>
            <person name="Floudas D."/>
            <person name="Copeland A."/>
            <person name="Barry K.W."/>
            <person name="Cichocki N."/>
            <person name="Veneault-Fourrey C."/>
            <person name="LaButti K."/>
            <person name="Lindquist E.A."/>
            <person name="Lipzen A."/>
            <person name="Lundell T."/>
            <person name="Morin E."/>
            <person name="Murat C."/>
            <person name="Sun H."/>
            <person name="Tunlid A."/>
            <person name="Henrissat B."/>
            <person name="Grigoriev I.V."/>
            <person name="Hibbett D.S."/>
            <person name="Martin F."/>
            <person name="Nordberg H.P."/>
            <person name="Cantor M.N."/>
            <person name="Hua S.X."/>
        </authorList>
    </citation>
    <scope>NUCLEOTIDE SEQUENCE [LARGE SCALE GENOMIC DNA]</scope>
    <source>
        <strain evidence="2 3">MAFF 305830</strain>
    </source>
</reference>
<dbReference type="HOGENOM" id="CLU_1791559_0_0_1"/>
<accession>A0A0C3AM67</accession>
<feature type="transmembrane region" description="Helical" evidence="1">
    <location>
        <begin position="76"/>
        <end position="101"/>
    </location>
</feature>
<name>A0A0C3AM67_SERVB</name>
<protein>
    <submittedName>
        <fullName evidence="2">Uncharacterized protein</fullName>
    </submittedName>
</protein>
<sequence>LDFHVRRPGLVIFATIIAVVVNWLSTIFIFIMTCEGVIMRRTHVIQGPGLLAVCFTALFALPTVRSILPGAPDFGALNLVGVVPNVIIISVCTVMVSVSILRPRSRNKRGGVRRAVTAARTATRAVVTRSIPRFFRSTTRRQVQV</sequence>
<feature type="transmembrane region" description="Helical" evidence="1">
    <location>
        <begin position="44"/>
        <end position="64"/>
    </location>
</feature>
<keyword evidence="1" id="KW-1133">Transmembrane helix</keyword>
<keyword evidence="3" id="KW-1185">Reference proteome</keyword>
<reference evidence="3" key="2">
    <citation type="submission" date="2015-01" db="EMBL/GenBank/DDBJ databases">
        <title>Evolutionary Origins and Diversification of the Mycorrhizal Mutualists.</title>
        <authorList>
            <consortium name="DOE Joint Genome Institute"/>
            <consortium name="Mycorrhizal Genomics Consortium"/>
            <person name="Kohler A."/>
            <person name="Kuo A."/>
            <person name="Nagy L.G."/>
            <person name="Floudas D."/>
            <person name="Copeland A."/>
            <person name="Barry K.W."/>
            <person name="Cichocki N."/>
            <person name="Veneault-Fourrey C."/>
            <person name="LaButti K."/>
            <person name="Lindquist E.A."/>
            <person name="Lipzen A."/>
            <person name="Lundell T."/>
            <person name="Morin E."/>
            <person name="Murat C."/>
            <person name="Riley R."/>
            <person name="Ohm R."/>
            <person name="Sun H."/>
            <person name="Tunlid A."/>
            <person name="Henrissat B."/>
            <person name="Grigoriev I.V."/>
            <person name="Hibbett D.S."/>
            <person name="Martin F."/>
        </authorList>
    </citation>
    <scope>NUCLEOTIDE SEQUENCE [LARGE SCALE GENOMIC DNA]</scope>
    <source>
        <strain evidence="3">MAFF 305830</strain>
    </source>
</reference>
<dbReference type="Proteomes" id="UP000054097">
    <property type="component" value="Unassembled WGS sequence"/>
</dbReference>
<keyword evidence="1" id="KW-0812">Transmembrane</keyword>
<evidence type="ECO:0000256" key="1">
    <source>
        <dbReference type="SAM" id="Phobius"/>
    </source>
</evidence>
<evidence type="ECO:0000313" key="2">
    <source>
        <dbReference type="EMBL" id="KIM25660.1"/>
    </source>
</evidence>
<dbReference type="AlphaFoldDB" id="A0A0C3AM67"/>
<organism evidence="2 3">
    <name type="scientific">Serendipita vermifera MAFF 305830</name>
    <dbReference type="NCBI Taxonomy" id="933852"/>
    <lineage>
        <taxon>Eukaryota</taxon>
        <taxon>Fungi</taxon>
        <taxon>Dikarya</taxon>
        <taxon>Basidiomycota</taxon>
        <taxon>Agaricomycotina</taxon>
        <taxon>Agaricomycetes</taxon>
        <taxon>Sebacinales</taxon>
        <taxon>Serendipitaceae</taxon>
        <taxon>Serendipita</taxon>
    </lineage>
</organism>
<proteinExistence type="predicted"/>
<feature type="non-terminal residue" evidence="2">
    <location>
        <position position="1"/>
    </location>
</feature>